<reference evidence="1 2" key="1">
    <citation type="journal article" date="2016" name="Nat. Commun.">
        <title>Thousands of microbial genomes shed light on interconnected biogeochemical processes in an aquifer system.</title>
        <authorList>
            <person name="Anantharaman K."/>
            <person name="Brown C.T."/>
            <person name="Hug L.A."/>
            <person name="Sharon I."/>
            <person name="Castelle C.J."/>
            <person name="Probst A.J."/>
            <person name="Thomas B.C."/>
            <person name="Singh A."/>
            <person name="Wilkins M.J."/>
            <person name="Karaoz U."/>
            <person name="Brodie E.L."/>
            <person name="Williams K.H."/>
            <person name="Hubbard S.S."/>
            <person name="Banfield J.F."/>
        </authorList>
    </citation>
    <scope>NUCLEOTIDE SEQUENCE [LARGE SCALE GENOMIC DNA]</scope>
</reference>
<accession>A0A1F5X563</accession>
<evidence type="ECO:0000313" key="1">
    <source>
        <dbReference type="EMBL" id="OGF83007.1"/>
    </source>
</evidence>
<protein>
    <submittedName>
        <fullName evidence="1">Uncharacterized protein</fullName>
    </submittedName>
</protein>
<gene>
    <name evidence="1" type="ORF">A3B18_02285</name>
</gene>
<sequence length="86" mass="10152">MTKTLKLVASRHEHAILEGILREGRNPNIVIKCRVLIGPNDHRILEYQGFDDRLFYSLKDIDPDALEEEFYRRLAELESWPGYHKT</sequence>
<dbReference type="Proteomes" id="UP000178684">
    <property type="component" value="Unassembled WGS sequence"/>
</dbReference>
<comment type="caution">
    <text evidence="1">The sequence shown here is derived from an EMBL/GenBank/DDBJ whole genome shotgun (WGS) entry which is preliminary data.</text>
</comment>
<dbReference type="EMBL" id="MFIE01000007">
    <property type="protein sequence ID" value="OGF83007.1"/>
    <property type="molecule type" value="Genomic_DNA"/>
</dbReference>
<proteinExistence type="predicted"/>
<name>A0A1F5X563_9BACT</name>
<organism evidence="1 2">
    <name type="scientific">Candidatus Giovannonibacteria bacterium RIFCSPLOWO2_01_FULL_46_13</name>
    <dbReference type="NCBI Taxonomy" id="1798352"/>
    <lineage>
        <taxon>Bacteria</taxon>
        <taxon>Candidatus Giovannoniibacteriota</taxon>
    </lineage>
</organism>
<dbReference type="AlphaFoldDB" id="A0A1F5X563"/>
<evidence type="ECO:0000313" key="2">
    <source>
        <dbReference type="Proteomes" id="UP000178684"/>
    </source>
</evidence>